<reference evidence="2 3" key="1">
    <citation type="submission" date="2015-10" db="EMBL/GenBank/DDBJ databases">
        <title>Draft genome sequence of Streptomyces sp. RV15, isolated from a marine sponge.</title>
        <authorList>
            <person name="Ruckert C."/>
            <person name="Abdelmohsen U.R."/>
            <person name="Winkler A."/>
            <person name="Hentschel U."/>
            <person name="Kalinowski J."/>
            <person name="Kampfer P."/>
            <person name="Glaeser S."/>
        </authorList>
    </citation>
    <scope>NUCLEOTIDE SEQUENCE [LARGE SCALE GENOMIC DNA]</scope>
    <source>
        <strain evidence="2 3">RV15</strain>
    </source>
</reference>
<comment type="caution">
    <text evidence="2">The sequence shown here is derived from an EMBL/GenBank/DDBJ whole genome shotgun (WGS) entry which is preliminary data.</text>
</comment>
<dbReference type="Proteomes" id="UP000053260">
    <property type="component" value="Unassembled WGS sequence"/>
</dbReference>
<dbReference type="AlphaFoldDB" id="A0A124IEE9"/>
<protein>
    <recommendedName>
        <fullName evidence="1">IstB-like ATP-binding domain-containing protein</fullName>
    </recommendedName>
</protein>
<proteinExistence type="predicted"/>
<dbReference type="Pfam" id="PF01695">
    <property type="entry name" value="IstB_IS21"/>
    <property type="match status" value="1"/>
</dbReference>
<dbReference type="GO" id="GO:0005524">
    <property type="term" value="F:ATP binding"/>
    <property type="evidence" value="ECO:0007669"/>
    <property type="project" value="InterPro"/>
</dbReference>
<evidence type="ECO:0000313" key="2">
    <source>
        <dbReference type="EMBL" id="KUO18095.1"/>
    </source>
</evidence>
<dbReference type="EMBL" id="LMXB01000068">
    <property type="protein sequence ID" value="KUO18095.1"/>
    <property type="molecule type" value="Genomic_DNA"/>
</dbReference>
<accession>A0A124IEE9</accession>
<name>A0A124IEE9_9ACTN</name>
<organism evidence="2 3">
    <name type="scientific">Streptomyces dysideae</name>
    <dbReference type="NCBI Taxonomy" id="909626"/>
    <lineage>
        <taxon>Bacteria</taxon>
        <taxon>Bacillati</taxon>
        <taxon>Actinomycetota</taxon>
        <taxon>Actinomycetes</taxon>
        <taxon>Kitasatosporales</taxon>
        <taxon>Streptomycetaceae</taxon>
        <taxon>Streptomyces</taxon>
    </lineage>
</organism>
<keyword evidence="3" id="KW-1185">Reference proteome</keyword>
<evidence type="ECO:0000313" key="3">
    <source>
        <dbReference type="Proteomes" id="UP000053260"/>
    </source>
</evidence>
<dbReference type="STRING" id="909626.AQJ91_27260"/>
<gene>
    <name evidence="2" type="ORF">AQJ91_27260</name>
</gene>
<dbReference type="InterPro" id="IPR002611">
    <property type="entry name" value="IstB_ATP-bd"/>
</dbReference>
<feature type="domain" description="IstB-like ATP-binding" evidence="1">
    <location>
        <begin position="25"/>
        <end position="64"/>
    </location>
</feature>
<sequence length="73" mass="7473">MAGEASEVAAGDVDGCLVGGHAEEFAQLTGSDEVLATVILDRLPHHCDAISIDGPSYRLKNRLAALEAAPSVA</sequence>
<evidence type="ECO:0000259" key="1">
    <source>
        <dbReference type="Pfam" id="PF01695"/>
    </source>
</evidence>